<evidence type="ECO:0000313" key="1">
    <source>
        <dbReference type="EMBL" id="MFD1516356.1"/>
    </source>
</evidence>
<dbReference type="RefSeq" id="WP_344723183.1">
    <property type="nucleotide sequence ID" value="NZ_BAAAUS010000017.1"/>
</dbReference>
<organism evidence="1 2">
    <name type="scientific">Pseudonocardia yunnanensis</name>
    <dbReference type="NCBI Taxonomy" id="58107"/>
    <lineage>
        <taxon>Bacteria</taxon>
        <taxon>Bacillati</taxon>
        <taxon>Actinomycetota</taxon>
        <taxon>Actinomycetes</taxon>
        <taxon>Pseudonocardiales</taxon>
        <taxon>Pseudonocardiaceae</taxon>
        <taxon>Pseudonocardia</taxon>
    </lineage>
</organism>
<gene>
    <name evidence="1" type="ORF">ACFSJD_02590</name>
</gene>
<evidence type="ECO:0000313" key="2">
    <source>
        <dbReference type="Proteomes" id="UP001597114"/>
    </source>
</evidence>
<reference evidence="2" key="1">
    <citation type="journal article" date="2019" name="Int. J. Syst. Evol. Microbiol.">
        <title>The Global Catalogue of Microorganisms (GCM) 10K type strain sequencing project: providing services to taxonomists for standard genome sequencing and annotation.</title>
        <authorList>
            <consortium name="The Broad Institute Genomics Platform"/>
            <consortium name="The Broad Institute Genome Sequencing Center for Infectious Disease"/>
            <person name="Wu L."/>
            <person name="Ma J."/>
        </authorList>
    </citation>
    <scope>NUCLEOTIDE SEQUENCE [LARGE SCALE GENOMIC DNA]</scope>
    <source>
        <strain evidence="2">CCM 7043</strain>
    </source>
</reference>
<dbReference type="EMBL" id="JBHUCO010000002">
    <property type="protein sequence ID" value="MFD1516356.1"/>
    <property type="molecule type" value="Genomic_DNA"/>
</dbReference>
<accession>A0ABW4EMH8</accession>
<comment type="caution">
    <text evidence="1">The sequence shown here is derived from an EMBL/GenBank/DDBJ whole genome shotgun (WGS) entry which is preliminary data.</text>
</comment>
<proteinExistence type="predicted"/>
<name>A0ABW4EMH8_9PSEU</name>
<dbReference type="Proteomes" id="UP001597114">
    <property type="component" value="Unassembled WGS sequence"/>
</dbReference>
<protein>
    <submittedName>
        <fullName evidence="1">Uncharacterized protein</fullName>
    </submittedName>
</protein>
<keyword evidence="2" id="KW-1185">Reference proteome</keyword>
<sequence>MDTEVNGAELAECVRSLDEEGRRAVRAYWEQVIQEEWVLAARRIPRAVSLAEVDECRAVAEVVRLAPRGGRVGVTPLGPEAA</sequence>